<reference evidence="18" key="1">
    <citation type="journal article" date="2019" name="Int. J. Syst. Evol. Microbiol.">
        <title>The Global Catalogue of Microorganisms (GCM) 10K type strain sequencing project: providing services to taxonomists for standard genome sequencing and annotation.</title>
        <authorList>
            <consortium name="The Broad Institute Genomics Platform"/>
            <consortium name="The Broad Institute Genome Sequencing Center for Infectious Disease"/>
            <person name="Wu L."/>
            <person name="Ma J."/>
        </authorList>
    </citation>
    <scope>NUCLEOTIDE SEQUENCE [LARGE SCALE GENOMIC DNA]</scope>
    <source>
        <strain evidence="18">CCUG 62414</strain>
    </source>
</reference>
<organism evidence="17 18">
    <name type="scientific">Mariniflexile jejuense</name>
    <dbReference type="NCBI Taxonomy" id="1173582"/>
    <lineage>
        <taxon>Bacteria</taxon>
        <taxon>Pseudomonadati</taxon>
        <taxon>Bacteroidota</taxon>
        <taxon>Flavobacteriia</taxon>
        <taxon>Flavobacteriales</taxon>
        <taxon>Flavobacteriaceae</taxon>
        <taxon>Mariniflexile</taxon>
    </lineage>
</organism>
<evidence type="ECO:0000256" key="10">
    <source>
        <dbReference type="ARBA" id="ARBA00022842"/>
    </source>
</evidence>
<dbReference type="InterPro" id="IPR040442">
    <property type="entry name" value="Pyrv_kinase-like_dom_sf"/>
</dbReference>
<dbReference type="NCBIfam" id="TIGR01064">
    <property type="entry name" value="pyruv_kin"/>
    <property type="match status" value="1"/>
</dbReference>
<dbReference type="Proteomes" id="UP001597061">
    <property type="component" value="Unassembled WGS sequence"/>
</dbReference>
<keyword evidence="11 14" id="KW-0324">Glycolysis</keyword>
<accession>A0ABW3JJD3</accession>
<evidence type="ECO:0000256" key="4">
    <source>
        <dbReference type="ARBA" id="ARBA00012142"/>
    </source>
</evidence>
<feature type="domain" description="Pyruvate kinase C-terminal" evidence="16">
    <location>
        <begin position="361"/>
        <end position="472"/>
    </location>
</feature>
<dbReference type="GO" id="GO:0016301">
    <property type="term" value="F:kinase activity"/>
    <property type="evidence" value="ECO:0007669"/>
    <property type="project" value="UniProtKB-KW"/>
</dbReference>
<keyword evidence="6" id="KW-0479">Metal-binding</keyword>
<feature type="domain" description="Pyruvate kinase barrel" evidence="15">
    <location>
        <begin position="5"/>
        <end position="326"/>
    </location>
</feature>
<keyword evidence="7" id="KW-0547">Nucleotide-binding</keyword>
<dbReference type="InterPro" id="IPR015795">
    <property type="entry name" value="Pyrv_Knase_C"/>
</dbReference>
<dbReference type="Pfam" id="PF02887">
    <property type="entry name" value="PK_C"/>
    <property type="match status" value="1"/>
</dbReference>
<keyword evidence="5 14" id="KW-0808">Transferase</keyword>
<evidence type="ECO:0000256" key="14">
    <source>
        <dbReference type="RuleBase" id="RU000504"/>
    </source>
</evidence>
<evidence type="ECO:0000256" key="5">
    <source>
        <dbReference type="ARBA" id="ARBA00022679"/>
    </source>
</evidence>
<comment type="cofactor">
    <cofactor evidence="1">
        <name>K(+)</name>
        <dbReference type="ChEBI" id="CHEBI:29103"/>
    </cofactor>
</comment>
<evidence type="ECO:0000259" key="16">
    <source>
        <dbReference type="Pfam" id="PF02887"/>
    </source>
</evidence>
<dbReference type="Gene3D" id="3.20.20.60">
    <property type="entry name" value="Phosphoenolpyruvate-binding domains"/>
    <property type="match status" value="1"/>
</dbReference>
<evidence type="ECO:0000256" key="13">
    <source>
        <dbReference type="NCBIfam" id="TIGR01064"/>
    </source>
</evidence>
<name>A0ABW3JJD3_9FLAO</name>
<comment type="caution">
    <text evidence="17">The sequence shown here is derived from an EMBL/GenBank/DDBJ whole genome shotgun (WGS) entry which is preliminary data.</text>
</comment>
<dbReference type="PROSITE" id="PS00110">
    <property type="entry name" value="PYRUVATE_KINASE"/>
    <property type="match status" value="1"/>
</dbReference>
<gene>
    <name evidence="17" type="primary">pyk</name>
    <name evidence="17" type="ORF">ACFQ1R_09880</name>
</gene>
<evidence type="ECO:0000259" key="15">
    <source>
        <dbReference type="Pfam" id="PF00224"/>
    </source>
</evidence>
<comment type="similarity">
    <text evidence="3 14">Belongs to the pyruvate kinase family.</text>
</comment>
<dbReference type="Gene3D" id="3.40.1380.20">
    <property type="entry name" value="Pyruvate kinase, C-terminal domain"/>
    <property type="match status" value="1"/>
</dbReference>
<evidence type="ECO:0000256" key="3">
    <source>
        <dbReference type="ARBA" id="ARBA00008663"/>
    </source>
</evidence>
<dbReference type="NCBIfam" id="NF004491">
    <property type="entry name" value="PRK05826.1"/>
    <property type="match status" value="1"/>
</dbReference>
<evidence type="ECO:0000256" key="9">
    <source>
        <dbReference type="ARBA" id="ARBA00022840"/>
    </source>
</evidence>
<sequence>MPLTKKTKIVATLGPATSTKDVLKGMLEEGVNVFRINFSHADYNDVAERINMIRELNEEFGFTAAILADLQGPKLRVGVMKEEVVVNPGDEIIFATGKRFEGTKERVYMTYERFPQDAKPGERILLDDGKLIFEVVSTDNESEVKAKVIQGGPLKSKKGVNLPNTNISQPALTEKDIEDAIFAISQDVDWMALSFVRHAEDLMQLRDLIEKHSDHKIPIIAKIEKPEAVKNIDAIVAHCDGLMVARGDLGVEVPAEEVPLIQKQLVLRAKKARIPVIIATQMMETMIESLTPTRAEVNDVANSVMDGADAVMLSGETSVGKYPVQVIRQMANILKSVEDSSLIKVPQLPPHIRTNRFITKSICYHAALMANEIDAKAISTLTNSGYTAFQISAWRPTCHILVFTSNKRILTQLSLLWGVRAFFYDRFVSTDETVGDINRMARDNGYLSKGDMVISLASMPIAERGMVNTLRVREISH</sequence>
<evidence type="ECO:0000256" key="11">
    <source>
        <dbReference type="ARBA" id="ARBA00023152"/>
    </source>
</evidence>
<dbReference type="InterPro" id="IPR011037">
    <property type="entry name" value="Pyrv_Knase-like_insert_dom_sf"/>
</dbReference>
<comment type="pathway">
    <text evidence="2 14">Carbohydrate degradation; glycolysis; pyruvate from D-glyceraldehyde 3-phosphate: step 5/5.</text>
</comment>
<dbReference type="EMBL" id="JBHTJI010000001">
    <property type="protein sequence ID" value="MFD0990406.1"/>
    <property type="molecule type" value="Genomic_DNA"/>
</dbReference>
<dbReference type="SUPFAM" id="SSF52935">
    <property type="entry name" value="PK C-terminal domain-like"/>
    <property type="match status" value="1"/>
</dbReference>
<evidence type="ECO:0000313" key="17">
    <source>
        <dbReference type="EMBL" id="MFD0990406.1"/>
    </source>
</evidence>
<keyword evidence="10 14" id="KW-0460">Magnesium</keyword>
<keyword evidence="8 14" id="KW-0418">Kinase</keyword>
<dbReference type="InterPro" id="IPR001697">
    <property type="entry name" value="Pyr_Knase"/>
</dbReference>
<dbReference type="PRINTS" id="PR01050">
    <property type="entry name" value="PYRUVTKNASE"/>
</dbReference>
<evidence type="ECO:0000256" key="6">
    <source>
        <dbReference type="ARBA" id="ARBA00022723"/>
    </source>
</evidence>
<evidence type="ECO:0000313" key="18">
    <source>
        <dbReference type="Proteomes" id="UP001597061"/>
    </source>
</evidence>
<dbReference type="SUPFAM" id="SSF50800">
    <property type="entry name" value="PK beta-barrel domain-like"/>
    <property type="match status" value="1"/>
</dbReference>
<dbReference type="NCBIfam" id="NF004978">
    <property type="entry name" value="PRK06354.1"/>
    <property type="match status" value="1"/>
</dbReference>
<dbReference type="RefSeq" id="WP_379926004.1">
    <property type="nucleotide sequence ID" value="NZ_JBHTJI010000001.1"/>
</dbReference>
<protein>
    <recommendedName>
        <fullName evidence="4 13">Pyruvate kinase</fullName>
        <ecNumber evidence="4 13">2.7.1.40</ecNumber>
    </recommendedName>
</protein>
<keyword evidence="18" id="KW-1185">Reference proteome</keyword>
<keyword evidence="9" id="KW-0067">ATP-binding</keyword>
<dbReference type="PANTHER" id="PTHR11817">
    <property type="entry name" value="PYRUVATE KINASE"/>
    <property type="match status" value="1"/>
</dbReference>
<evidence type="ECO:0000256" key="8">
    <source>
        <dbReference type="ARBA" id="ARBA00022777"/>
    </source>
</evidence>
<evidence type="ECO:0000256" key="12">
    <source>
        <dbReference type="ARBA" id="ARBA00023317"/>
    </source>
</evidence>
<evidence type="ECO:0000256" key="1">
    <source>
        <dbReference type="ARBA" id="ARBA00001958"/>
    </source>
</evidence>
<dbReference type="InterPro" id="IPR018209">
    <property type="entry name" value="Pyrv_Knase_AS"/>
</dbReference>
<comment type="catalytic activity">
    <reaction evidence="14">
        <text>pyruvate + ATP = phosphoenolpyruvate + ADP + H(+)</text>
        <dbReference type="Rhea" id="RHEA:18157"/>
        <dbReference type="ChEBI" id="CHEBI:15361"/>
        <dbReference type="ChEBI" id="CHEBI:15378"/>
        <dbReference type="ChEBI" id="CHEBI:30616"/>
        <dbReference type="ChEBI" id="CHEBI:58702"/>
        <dbReference type="ChEBI" id="CHEBI:456216"/>
        <dbReference type="EC" id="2.7.1.40"/>
    </reaction>
</comment>
<dbReference type="InterPro" id="IPR036918">
    <property type="entry name" value="Pyrv_Knase_C_sf"/>
</dbReference>
<dbReference type="Pfam" id="PF00224">
    <property type="entry name" value="PK"/>
    <property type="match status" value="1"/>
</dbReference>
<evidence type="ECO:0000256" key="7">
    <source>
        <dbReference type="ARBA" id="ARBA00022741"/>
    </source>
</evidence>
<dbReference type="InterPro" id="IPR015806">
    <property type="entry name" value="Pyrv_Knase_insert_dom_sf"/>
</dbReference>
<proteinExistence type="inferred from homology"/>
<dbReference type="GO" id="GO:0004743">
    <property type="term" value="F:pyruvate kinase activity"/>
    <property type="evidence" value="ECO:0007669"/>
    <property type="project" value="UniProtKB-EC"/>
</dbReference>
<dbReference type="SUPFAM" id="SSF51621">
    <property type="entry name" value="Phosphoenolpyruvate/pyruvate domain"/>
    <property type="match status" value="1"/>
</dbReference>
<dbReference type="InterPro" id="IPR015793">
    <property type="entry name" value="Pyrv_Knase_brl"/>
</dbReference>
<evidence type="ECO:0000256" key="2">
    <source>
        <dbReference type="ARBA" id="ARBA00004997"/>
    </source>
</evidence>
<keyword evidence="12 17" id="KW-0670">Pyruvate</keyword>
<dbReference type="Gene3D" id="2.40.33.10">
    <property type="entry name" value="PK beta-barrel domain-like"/>
    <property type="match status" value="1"/>
</dbReference>
<dbReference type="EC" id="2.7.1.40" evidence="4 13"/>
<dbReference type="InterPro" id="IPR015813">
    <property type="entry name" value="Pyrv/PenolPyrv_kinase-like_dom"/>
</dbReference>